<evidence type="ECO:0000313" key="15">
    <source>
        <dbReference type="RefSeq" id="XP_030644721.1"/>
    </source>
</evidence>
<dbReference type="PROSITE" id="PS50263">
    <property type="entry name" value="CN_HYDROLASE"/>
    <property type="match status" value="1"/>
</dbReference>
<dbReference type="SUPFAM" id="SSF56317">
    <property type="entry name" value="Carbon-nitrogen hydrolase"/>
    <property type="match status" value="1"/>
</dbReference>
<comment type="function">
    <text evidence="5">Catalytic release of biotin from biocytin, the product of biotin-dependent carboxylases degradation.</text>
</comment>
<evidence type="ECO:0000256" key="8">
    <source>
        <dbReference type="ARBA" id="ARBA00043697"/>
    </source>
</evidence>
<dbReference type="PANTHER" id="PTHR10609">
    <property type="entry name" value="BIOTINIDASE-RELATED"/>
    <property type="match status" value="1"/>
</dbReference>
<evidence type="ECO:0000256" key="2">
    <source>
        <dbReference type="ARBA" id="ARBA00022729"/>
    </source>
</evidence>
<feature type="region of interest" description="Disordered" evidence="10">
    <location>
        <begin position="336"/>
        <end position="356"/>
    </location>
</feature>
<dbReference type="OrthoDB" id="10250282at2759"/>
<keyword evidence="2 11" id="KW-0732">Signal</keyword>
<dbReference type="EC" id="3.5.1.12" evidence="6"/>
<dbReference type="InterPro" id="IPR003010">
    <property type="entry name" value="C-N_Hydrolase"/>
</dbReference>
<evidence type="ECO:0000256" key="10">
    <source>
        <dbReference type="SAM" id="MobiDB-lite"/>
    </source>
</evidence>
<keyword evidence="13" id="KW-1185">Reference proteome</keyword>
<dbReference type="GeneID" id="115825096"/>
<dbReference type="InterPro" id="IPR040154">
    <property type="entry name" value="Biotinidase/VNN"/>
</dbReference>
<proteinExistence type="inferred from homology"/>
<feature type="active site" description="Proton donor" evidence="9">
    <location>
        <position position="183"/>
    </location>
</feature>
<dbReference type="RefSeq" id="XP_030644721.1">
    <property type="nucleotide sequence ID" value="XM_030788861.1"/>
</dbReference>
<comment type="similarity">
    <text evidence="1">Belongs to the carbon-nitrogen hydrolase superfamily. BTD/VNN family.</text>
</comment>
<evidence type="ECO:0000256" key="7">
    <source>
        <dbReference type="ARBA" id="ARBA00039680"/>
    </source>
</evidence>
<gene>
    <name evidence="14 15" type="primary">LOC115825096</name>
</gene>
<keyword evidence="3" id="KW-0378">Hydrolase</keyword>
<reference evidence="14 15" key="1">
    <citation type="submission" date="2025-04" db="UniProtKB">
        <authorList>
            <consortium name="RefSeq"/>
        </authorList>
    </citation>
    <scope>IDENTIFICATION</scope>
</reference>
<accession>A0A6J2WGS6</accession>
<feature type="domain" description="CN hydrolase" evidence="12">
    <location>
        <begin position="41"/>
        <end position="310"/>
    </location>
</feature>
<dbReference type="RefSeq" id="XP_030644720.1">
    <property type="nucleotide sequence ID" value="XM_030788860.1"/>
</dbReference>
<feature type="chain" id="PRO_5044642789" description="Biotinidase" evidence="11">
    <location>
        <begin position="24"/>
        <end position="543"/>
    </location>
</feature>
<dbReference type="FunFam" id="3.60.110.10:FF:000001">
    <property type="entry name" value="biotinidase isoform X1"/>
    <property type="match status" value="1"/>
</dbReference>
<feature type="compositionally biased region" description="Basic and acidic residues" evidence="10">
    <location>
        <begin position="339"/>
        <end position="349"/>
    </location>
</feature>
<evidence type="ECO:0000313" key="14">
    <source>
        <dbReference type="RefSeq" id="XP_030644720.1"/>
    </source>
</evidence>
<feature type="active site" description="Nucleophile" evidence="9">
    <location>
        <position position="216"/>
    </location>
</feature>
<dbReference type="InterPro" id="IPR043957">
    <property type="entry name" value="Vanin_C"/>
</dbReference>
<evidence type="ECO:0000313" key="13">
    <source>
        <dbReference type="Proteomes" id="UP000504632"/>
    </source>
</evidence>
<dbReference type="CDD" id="cd07567">
    <property type="entry name" value="biotinidase_like"/>
    <property type="match status" value="1"/>
</dbReference>
<comment type="catalytic activity">
    <reaction evidence="8">
        <text>biocytin + H2O = biotin + L-lysine</text>
        <dbReference type="Rhea" id="RHEA:77171"/>
        <dbReference type="ChEBI" id="CHEBI:15377"/>
        <dbReference type="ChEBI" id="CHEBI:32551"/>
        <dbReference type="ChEBI" id="CHEBI:57586"/>
        <dbReference type="ChEBI" id="CHEBI:195545"/>
        <dbReference type="EC" id="3.5.1.12"/>
    </reaction>
</comment>
<keyword evidence="4" id="KW-0325">Glycoprotein</keyword>
<sequence length="543" mass="60623">MAVLILTGAIVALFLSESLVVKAEVRSYVAAVYEHRVILNPEPHVPNEREAALAHMSKNLDVFEVQAASAARQAAQIIVFPEDGIQGFNFTRTSIAGYLETVPDPRVVTWNPCTEPDRFPNTEVLQRLSCMAQKNHLFLVANMPDRQDCDNLTDPHCPPDGRYQFNTDVVFSDNGTLIARYHKQNLYFEAAFDTPPECEHITFTTPFAGKFGVFTCFDTLFYEPVLTLVKDMGVRQFVFPTAWMNQLPLLAAVQFQQSFSYATGITLLAANIQAKDLGMTGSGIFTPWHAVCHHDMERETGKLLVSKVPVLDPSMMEDGEESSRLKLIPFSGHSKHRSRSEELAEEHADPSWSMSGSQFDVHEQKKSTESDHCLAEDLGCSERVISEANTFNSIMMYDNFTFVPLRGVEGNLKVCDGSLCCHLWFQRSGPEEELYALGAFQGLHVVHGTYYLEVCALVRCTGTEFGSCGGEIENAQTVVDFRLQGTFSTPHIYPGVLGSEMTLDRPDESGWESKSEFYMTRKGMATGLVTAVLYGRVYEKDDE</sequence>
<dbReference type="Pfam" id="PF00795">
    <property type="entry name" value="CN_hydrolase"/>
    <property type="match status" value="1"/>
</dbReference>
<evidence type="ECO:0000256" key="9">
    <source>
        <dbReference type="PIRSR" id="PIRSR011861-1"/>
    </source>
</evidence>
<feature type="signal peptide" evidence="11">
    <location>
        <begin position="1"/>
        <end position="23"/>
    </location>
</feature>
<dbReference type="Pfam" id="PF19018">
    <property type="entry name" value="Vanin_C"/>
    <property type="match status" value="1"/>
</dbReference>
<evidence type="ECO:0000256" key="11">
    <source>
        <dbReference type="SAM" id="SignalP"/>
    </source>
</evidence>
<protein>
    <recommendedName>
        <fullName evidence="7">Biotinidase</fullName>
        <ecNumber evidence="6">3.5.1.12</ecNumber>
    </recommendedName>
</protein>
<organism evidence="13 14">
    <name type="scientific">Chanos chanos</name>
    <name type="common">Milkfish</name>
    <name type="synonym">Mugil chanos</name>
    <dbReference type="NCBI Taxonomy" id="29144"/>
    <lineage>
        <taxon>Eukaryota</taxon>
        <taxon>Metazoa</taxon>
        <taxon>Chordata</taxon>
        <taxon>Craniata</taxon>
        <taxon>Vertebrata</taxon>
        <taxon>Euteleostomi</taxon>
        <taxon>Actinopterygii</taxon>
        <taxon>Neopterygii</taxon>
        <taxon>Teleostei</taxon>
        <taxon>Ostariophysi</taxon>
        <taxon>Gonorynchiformes</taxon>
        <taxon>Chanidae</taxon>
        <taxon>Chanos</taxon>
    </lineage>
</organism>
<evidence type="ECO:0000256" key="5">
    <source>
        <dbReference type="ARBA" id="ARBA00037073"/>
    </source>
</evidence>
<evidence type="ECO:0000256" key="6">
    <source>
        <dbReference type="ARBA" id="ARBA00039012"/>
    </source>
</evidence>
<evidence type="ECO:0000256" key="4">
    <source>
        <dbReference type="ARBA" id="ARBA00023180"/>
    </source>
</evidence>
<evidence type="ECO:0000256" key="1">
    <source>
        <dbReference type="ARBA" id="ARBA00008225"/>
    </source>
</evidence>
<dbReference type="Gene3D" id="3.60.110.10">
    <property type="entry name" value="Carbon-nitrogen hydrolase"/>
    <property type="match status" value="1"/>
</dbReference>
<dbReference type="PIRSF" id="PIRSF011861">
    <property type="entry name" value="Biotinidase"/>
    <property type="match status" value="1"/>
</dbReference>
<dbReference type="PANTHER" id="PTHR10609:SF14">
    <property type="entry name" value="BIOTINIDASE"/>
    <property type="match status" value="1"/>
</dbReference>
<evidence type="ECO:0000256" key="3">
    <source>
        <dbReference type="ARBA" id="ARBA00022801"/>
    </source>
</evidence>
<feature type="active site" description="Proton acceptor" evidence="9">
    <location>
        <position position="82"/>
    </location>
</feature>
<name>A0A6J2WGS6_CHACN</name>
<dbReference type="InterPro" id="IPR012101">
    <property type="entry name" value="Biotinidase-like_euk"/>
</dbReference>
<dbReference type="AlphaFoldDB" id="A0A6J2WGS6"/>
<dbReference type="Proteomes" id="UP000504632">
    <property type="component" value="Chromosome 12"/>
</dbReference>
<dbReference type="InterPro" id="IPR036526">
    <property type="entry name" value="C-N_Hydrolase_sf"/>
</dbReference>
<dbReference type="GO" id="GO:0047708">
    <property type="term" value="F:biotinidase activity"/>
    <property type="evidence" value="ECO:0007669"/>
    <property type="project" value="UniProtKB-EC"/>
</dbReference>
<evidence type="ECO:0000259" key="12">
    <source>
        <dbReference type="PROSITE" id="PS50263"/>
    </source>
</evidence>